<sequence>MELDGRGVADTNRSVLLKEFFKDPTRYVRDAGVLNEIQASDAYLGAERAVREEMDMEKDLRKLHYKHLRTLLGWSTATAEIRASVCEHHQKVFGCSPSGSKEPNDDECSDESGGIVRVCVHEVASCGGSCWRRKDANGDWNGGEGGETEKVMDVQGSW</sequence>
<dbReference type="VEuPathDB" id="TriTrypDB:TCSYLVIO_002738"/>
<dbReference type="VEuPathDB" id="TriTrypDB:TcCLB.506017.51"/>
<reference evidence="3 4" key="1">
    <citation type="journal article" date="2018" name="Microb. Genom.">
        <title>Expanding an expanded genome: long-read sequencing of Trypanosoma cruzi.</title>
        <authorList>
            <person name="Berna L."/>
            <person name="Rodriguez M."/>
            <person name="Chiribao M.L."/>
            <person name="Parodi-Talice A."/>
            <person name="Pita S."/>
            <person name="Rijo G."/>
            <person name="Alvarez-Valin F."/>
            <person name="Robello C."/>
        </authorList>
    </citation>
    <scope>NUCLEOTIDE SEQUENCE [LARGE SCALE GENOMIC DNA]</scope>
    <source>
        <strain evidence="3 4">TCC</strain>
    </source>
</reference>
<evidence type="ECO:0000259" key="2">
    <source>
        <dbReference type="Pfam" id="PF24466"/>
    </source>
</evidence>
<evidence type="ECO:0000256" key="1">
    <source>
        <dbReference type="SAM" id="MobiDB-lite"/>
    </source>
</evidence>
<feature type="domain" description="DUF7578" evidence="2">
    <location>
        <begin position="1"/>
        <end position="53"/>
    </location>
</feature>
<evidence type="ECO:0000313" key="4">
    <source>
        <dbReference type="Proteomes" id="UP000246078"/>
    </source>
</evidence>
<accession>A0A2V2UFK6</accession>
<gene>
    <name evidence="3" type="ORF">C3747_1033g2</name>
</gene>
<dbReference type="AlphaFoldDB" id="A0A2V2UFK6"/>
<dbReference type="Proteomes" id="UP000246078">
    <property type="component" value="Unassembled WGS sequence"/>
</dbReference>
<dbReference type="VEuPathDB" id="TriTrypDB:TcG_12199"/>
<feature type="region of interest" description="Disordered" evidence="1">
    <location>
        <begin position="137"/>
        <end position="158"/>
    </location>
</feature>
<name>A0A2V2UFK6_TRYCR</name>
<evidence type="ECO:0000313" key="3">
    <source>
        <dbReference type="EMBL" id="PWU82987.1"/>
    </source>
</evidence>
<comment type="caution">
    <text evidence="3">The sequence shown here is derived from an EMBL/GenBank/DDBJ whole genome shotgun (WGS) entry which is preliminary data.</text>
</comment>
<organism evidence="3 4">
    <name type="scientific">Trypanosoma cruzi</name>
    <dbReference type="NCBI Taxonomy" id="5693"/>
    <lineage>
        <taxon>Eukaryota</taxon>
        <taxon>Discoba</taxon>
        <taxon>Euglenozoa</taxon>
        <taxon>Kinetoplastea</taxon>
        <taxon>Metakinetoplastina</taxon>
        <taxon>Trypanosomatida</taxon>
        <taxon>Trypanosomatidae</taxon>
        <taxon>Trypanosoma</taxon>
        <taxon>Schizotrypanum</taxon>
    </lineage>
</organism>
<proteinExistence type="predicted"/>
<dbReference type="EMBL" id="PRFC01001033">
    <property type="protein sequence ID" value="PWU82987.1"/>
    <property type="molecule type" value="Genomic_DNA"/>
</dbReference>
<dbReference type="VEuPathDB" id="TriTrypDB:TCDM_10755"/>
<dbReference type="Pfam" id="PF24466">
    <property type="entry name" value="DUF7578"/>
    <property type="match status" value="1"/>
</dbReference>
<dbReference type="InterPro" id="IPR056000">
    <property type="entry name" value="DUF7578"/>
</dbReference>
<protein>
    <submittedName>
        <fullName evidence="3">Putative retrotransposon hot spot (RHS) protein</fullName>
    </submittedName>
</protein>
<dbReference type="VEuPathDB" id="TriTrypDB:TcCL_ESM05144"/>
<dbReference type="VEuPathDB" id="TriTrypDB:Tc_MARK_1119"/>
<dbReference type="VEuPathDB" id="TriTrypDB:C4B63_371g13"/>
<dbReference type="VEuPathDB" id="TriTrypDB:C3747_1033g2"/>